<evidence type="ECO:0000313" key="1">
    <source>
        <dbReference type="EMBL" id="AUZ45343.1"/>
    </source>
</evidence>
<accession>A0A2L0RT79</accession>
<reference evidence="1 2" key="1">
    <citation type="journal article" date="2018" name="Front. Microbiol.">
        <title>Pseudomonas orientalis F9: A Potent Antagonist against Phytopathogens with Phytotoxic Effect in the Apple Flower.</title>
        <authorList>
            <person name="Zengerer V."/>
            <person name="Schmid M."/>
            <person name="Bieri M."/>
            <person name="Muller D.C."/>
            <person name="Remus-Emsermann M.N.P."/>
            <person name="Ahrens C.H."/>
            <person name="Pelludat C."/>
        </authorList>
    </citation>
    <scope>NUCLEOTIDE SEQUENCE [LARGE SCALE GENOMIC DNA]</scope>
    <source>
        <strain evidence="1 2">F9</strain>
    </source>
</reference>
<gene>
    <name evidence="1" type="ORF">BOP93_06950</name>
</gene>
<name>A0A2L0RT79_9PSED</name>
<sequence>MSKKKRNFMQEELELENDVKKSGLDLYSFIKYRIMNMPVDRNCNTSTYLDMVRAYAREQGRSYSYLKDDYQFVKDVKKIIEFLDERFTVFPYTYFEQNIENPYFLNNLMALNLNFEFYDKPARFRNMPAFEIIDLLQKLQEERGTIKKKTFYDMFPDLQANGEDSSYFPEPD</sequence>
<dbReference type="EMBL" id="CP018049">
    <property type="protein sequence ID" value="AUZ45343.1"/>
    <property type="molecule type" value="Genomic_DNA"/>
</dbReference>
<evidence type="ECO:0000313" key="2">
    <source>
        <dbReference type="Proteomes" id="UP000239888"/>
    </source>
</evidence>
<protein>
    <submittedName>
        <fullName evidence="1">Uncharacterized protein</fullName>
    </submittedName>
</protein>
<dbReference type="RefSeq" id="WP_104502064.1">
    <property type="nucleotide sequence ID" value="NZ_CP018049.1"/>
</dbReference>
<organism evidence="1 2">
    <name type="scientific">Pseudomonas orientalis</name>
    <dbReference type="NCBI Taxonomy" id="76758"/>
    <lineage>
        <taxon>Bacteria</taxon>
        <taxon>Pseudomonadati</taxon>
        <taxon>Pseudomonadota</taxon>
        <taxon>Gammaproteobacteria</taxon>
        <taxon>Pseudomonadales</taxon>
        <taxon>Pseudomonadaceae</taxon>
        <taxon>Pseudomonas</taxon>
    </lineage>
</organism>
<dbReference type="Proteomes" id="UP000239888">
    <property type="component" value="Chromosome"/>
</dbReference>
<dbReference type="AlphaFoldDB" id="A0A2L0RT79"/>
<dbReference type="KEGG" id="poi:BOP93_06950"/>
<proteinExistence type="predicted"/>